<evidence type="ECO:0000256" key="5">
    <source>
        <dbReference type="ARBA" id="ARBA00022801"/>
    </source>
</evidence>
<dbReference type="InterPro" id="IPR043502">
    <property type="entry name" value="DNA/RNA_pol_sf"/>
</dbReference>
<dbReference type="PROSITE" id="PS50994">
    <property type="entry name" value="INTEGRASE"/>
    <property type="match status" value="1"/>
</dbReference>
<keyword evidence="1" id="KW-0808">Transferase</keyword>
<dbReference type="SUPFAM" id="SSF56672">
    <property type="entry name" value="DNA/RNA polymerases"/>
    <property type="match status" value="1"/>
</dbReference>
<dbReference type="SUPFAM" id="SSF53098">
    <property type="entry name" value="Ribonuclease H-like"/>
    <property type="match status" value="1"/>
</dbReference>
<evidence type="ECO:0008006" key="11">
    <source>
        <dbReference type="Google" id="ProtNLM"/>
    </source>
</evidence>
<dbReference type="InterPro" id="IPR000953">
    <property type="entry name" value="Chromo/chromo_shadow_dom"/>
</dbReference>
<gene>
    <name evidence="9" type="ORF">PF009_g22676</name>
</gene>
<dbReference type="PROSITE" id="PS50013">
    <property type="entry name" value="CHROMO_2"/>
    <property type="match status" value="1"/>
</dbReference>
<keyword evidence="2" id="KW-0548">Nucleotidyltransferase</keyword>
<keyword evidence="4" id="KW-0255">Endonuclease</keyword>
<evidence type="ECO:0000259" key="7">
    <source>
        <dbReference type="PROSITE" id="PS50013"/>
    </source>
</evidence>
<proteinExistence type="predicted"/>
<name>A0A6A3E5N8_9STRA</name>
<dbReference type="InterPro" id="IPR036397">
    <property type="entry name" value="RNaseH_sf"/>
</dbReference>
<feature type="domain" description="Chromo" evidence="7">
    <location>
        <begin position="677"/>
        <end position="739"/>
    </location>
</feature>
<evidence type="ECO:0000256" key="2">
    <source>
        <dbReference type="ARBA" id="ARBA00022695"/>
    </source>
</evidence>
<dbReference type="AlphaFoldDB" id="A0A6A3E5N8"/>
<dbReference type="InterPro" id="IPR012337">
    <property type="entry name" value="RNaseH-like_sf"/>
</dbReference>
<keyword evidence="3" id="KW-0540">Nuclease</keyword>
<evidence type="ECO:0000256" key="4">
    <source>
        <dbReference type="ARBA" id="ARBA00022759"/>
    </source>
</evidence>
<dbReference type="Gene3D" id="2.40.50.40">
    <property type="match status" value="1"/>
</dbReference>
<evidence type="ECO:0000259" key="8">
    <source>
        <dbReference type="PROSITE" id="PS50994"/>
    </source>
</evidence>
<dbReference type="InterPro" id="IPR001584">
    <property type="entry name" value="Integrase_cat-core"/>
</dbReference>
<dbReference type="CDD" id="cd00024">
    <property type="entry name" value="CD_CSD"/>
    <property type="match status" value="1"/>
</dbReference>
<dbReference type="PANTHER" id="PTHR37984:SF5">
    <property type="entry name" value="PROTEIN NYNRIN-LIKE"/>
    <property type="match status" value="1"/>
</dbReference>
<keyword evidence="6" id="KW-0695">RNA-directed DNA polymerase</keyword>
<dbReference type="GO" id="GO:0004519">
    <property type="term" value="F:endonuclease activity"/>
    <property type="evidence" value="ECO:0007669"/>
    <property type="project" value="UniProtKB-KW"/>
</dbReference>
<evidence type="ECO:0000313" key="10">
    <source>
        <dbReference type="Proteomes" id="UP000429523"/>
    </source>
</evidence>
<dbReference type="GO" id="GO:0016787">
    <property type="term" value="F:hydrolase activity"/>
    <property type="evidence" value="ECO:0007669"/>
    <property type="project" value="UniProtKB-KW"/>
</dbReference>
<accession>A0A6A3E5N8</accession>
<dbReference type="GO" id="GO:0003964">
    <property type="term" value="F:RNA-directed DNA polymerase activity"/>
    <property type="evidence" value="ECO:0007669"/>
    <property type="project" value="UniProtKB-KW"/>
</dbReference>
<dbReference type="GO" id="GO:0003676">
    <property type="term" value="F:nucleic acid binding"/>
    <property type="evidence" value="ECO:0007669"/>
    <property type="project" value="InterPro"/>
</dbReference>
<reference evidence="9 10" key="1">
    <citation type="submission" date="2018-08" db="EMBL/GenBank/DDBJ databases">
        <title>Genomic investigation of the strawberry pathogen Phytophthora fragariae indicates pathogenicity is determined by transcriptional variation in three key races.</title>
        <authorList>
            <person name="Adams T.M."/>
            <person name="Armitage A.D."/>
            <person name="Sobczyk M.K."/>
            <person name="Bates H.J."/>
            <person name="Dunwell J.M."/>
            <person name="Nellist C.F."/>
            <person name="Harrison R.J."/>
        </authorList>
    </citation>
    <scope>NUCLEOTIDE SEQUENCE [LARGE SCALE GENOMIC DNA]</scope>
    <source>
        <strain evidence="9 10">NOV-9</strain>
    </source>
</reference>
<dbReference type="Gene3D" id="3.30.420.10">
    <property type="entry name" value="Ribonuclease H-like superfamily/Ribonuclease H"/>
    <property type="match status" value="1"/>
</dbReference>
<dbReference type="Gene3D" id="3.30.70.270">
    <property type="match status" value="1"/>
</dbReference>
<evidence type="ECO:0000256" key="6">
    <source>
        <dbReference type="ARBA" id="ARBA00022918"/>
    </source>
</evidence>
<dbReference type="SUPFAM" id="SSF54160">
    <property type="entry name" value="Chromo domain-like"/>
    <property type="match status" value="1"/>
</dbReference>
<comment type="caution">
    <text evidence="9">The sequence shown here is derived from an EMBL/GenBank/DDBJ whole genome shotgun (WGS) entry which is preliminary data.</text>
</comment>
<dbReference type="InterPro" id="IPR041373">
    <property type="entry name" value="RT_RNaseH"/>
</dbReference>
<dbReference type="InterPro" id="IPR050951">
    <property type="entry name" value="Retrovirus_Pol_polyprotein"/>
</dbReference>
<dbReference type="GO" id="GO:0015074">
    <property type="term" value="P:DNA integration"/>
    <property type="evidence" value="ECO:0007669"/>
    <property type="project" value="InterPro"/>
</dbReference>
<feature type="domain" description="Integrase catalytic" evidence="8">
    <location>
        <begin position="360"/>
        <end position="531"/>
    </location>
</feature>
<dbReference type="Proteomes" id="UP000429523">
    <property type="component" value="Unassembled WGS sequence"/>
</dbReference>
<protein>
    <recommendedName>
        <fullName evidence="11">Integrase catalytic domain-containing protein</fullName>
    </recommendedName>
</protein>
<sequence length="746" mass="84001">MPLPRTAGQLQQFICATNWMRDSLIDYARVVQPLQQCLDVALNGKRKTKRVASGIAVDLNDEEVNSFNQVKMLLQQSAQLAYHRDGATFCLFVDASDVGWASILTQVAVWKPGVTVTDQAHELLICKGGTFHGAQQHWSVIEKEGYPIVLSCEDLDYVLLRPGGFKVFCDHRNLIHVFAPGQEIKKHVRGKLLRWSVKLMEFRYTIVHIEGTNNLWADLISRWGGSVTATTTVFKRVTRLQARAQRRPLLRPLDQDGFIWPTLTEIASTQAAHATAAPTGCERDDNGVLWCGSTIWIPAVATGLVQRLLIIAHCGAQGHRGEAVVLNHLQRAITIEGLAKIVRRFLRSCLLCLHTKGGKIIPRPWGELYRADTRNEALHFDFLYLGDGFGTCKYLLVMKDNFSHFCELVPCDTPTSEVTVEGLLGWHSRFGIPSQWLSDNGTHFKNHVMAELCKRLKCQQNFVVAYCPWVNGSVERANRDILQVLRTMILEYSISHQDWIYLVPLVQANMNHSPVASLANRAPVEVFTGLPCPPPAYVLYLPGQEPREVSTSNASIGQALTQLRLSIEGMHRAVTDKREKITLLNKRKSRGAQEINFSVGDYVLRSRVDERRHNKLLVTWIGPYVVIRADSHSFRVRHLVTGSEQDVHASRLKFYADSDLEVTDELLEHVAAQGIILKVEKFVDHRCNAQSQAFELLVSWCGLESIEDSWEPLRTLTQDVPVLVRAYVEAKKDSKLTTALQELVSS</sequence>
<dbReference type="PANTHER" id="PTHR37984">
    <property type="entry name" value="PROTEIN CBG26694"/>
    <property type="match status" value="1"/>
</dbReference>
<evidence type="ECO:0000256" key="3">
    <source>
        <dbReference type="ARBA" id="ARBA00022722"/>
    </source>
</evidence>
<dbReference type="Pfam" id="PF17917">
    <property type="entry name" value="RT_RNaseH"/>
    <property type="match status" value="1"/>
</dbReference>
<dbReference type="EMBL" id="QXGF01001901">
    <property type="protein sequence ID" value="KAE8927151.1"/>
    <property type="molecule type" value="Genomic_DNA"/>
</dbReference>
<organism evidence="9 10">
    <name type="scientific">Phytophthora fragariae</name>
    <dbReference type="NCBI Taxonomy" id="53985"/>
    <lineage>
        <taxon>Eukaryota</taxon>
        <taxon>Sar</taxon>
        <taxon>Stramenopiles</taxon>
        <taxon>Oomycota</taxon>
        <taxon>Peronosporomycetes</taxon>
        <taxon>Peronosporales</taxon>
        <taxon>Peronosporaceae</taxon>
        <taxon>Phytophthora</taxon>
    </lineage>
</organism>
<evidence type="ECO:0000256" key="1">
    <source>
        <dbReference type="ARBA" id="ARBA00022679"/>
    </source>
</evidence>
<keyword evidence="5" id="KW-0378">Hydrolase</keyword>
<dbReference type="InterPro" id="IPR016197">
    <property type="entry name" value="Chromo-like_dom_sf"/>
</dbReference>
<dbReference type="Pfam" id="PF00665">
    <property type="entry name" value="rve"/>
    <property type="match status" value="1"/>
</dbReference>
<evidence type="ECO:0000313" key="9">
    <source>
        <dbReference type="EMBL" id="KAE8927151.1"/>
    </source>
</evidence>
<dbReference type="InterPro" id="IPR043128">
    <property type="entry name" value="Rev_trsase/Diguanyl_cyclase"/>
</dbReference>